<dbReference type="Proteomes" id="UP000292052">
    <property type="component" value="Unassembled WGS sequence"/>
</dbReference>
<keyword evidence="2" id="KW-1185">Reference proteome</keyword>
<gene>
    <name evidence="1" type="ORF">BDFB_010298</name>
</gene>
<evidence type="ECO:0000313" key="2">
    <source>
        <dbReference type="Proteomes" id="UP000292052"/>
    </source>
</evidence>
<reference evidence="1 2" key="1">
    <citation type="submission" date="2017-03" db="EMBL/GenBank/DDBJ databases">
        <title>Genome of the blue death feigning beetle - Asbolus verrucosus.</title>
        <authorList>
            <person name="Rider S.D."/>
        </authorList>
    </citation>
    <scope>NUCLEOTIDE SEQUENCE [LARGE SCALE GENOMIC DNA]</scope>
    <source>
        <strain evidence="1">Butters</strain>
        <tissue evidence="1">Head and leg muscle</tissue>
    </source>
</reference>
<dbReference type="AlphaFoldDB" id="A0A482VZT3"/>
<organism evidence="1 2">
    <name type="scientific">Asbolus verrucosus</name>
    <name type="common">Desert ironclad beetle</name>
    <dbReference type="NCBI Taxonomy" id="1661398"/>
    <lineage>
        <taxon>Eukaryota</taxon>
        <taxon>Metazoa</taxon>
        <taxon>Ecdysozoa</taxon>
        <taxon>Arthropoda</taxon>
        <taxon>Hexapoda</taxon>
        <taxon>Insecta</taxon>
        <taxon>Pterygota</taxon>
        <taxon>Neoptera</taxon>
        <taxon>Endopterygota</taxon>
        <taxon>Coleoptera</taxon>
        <taxon>Polyphaga</taxon>
        <taxon>Cucujiformia</taxon>
        <taxon>Tenebrionidae</taxon>
        <taxon>Pimeliinae</taxon>
        <taxon>Asbolus</taxon>
    </lineage>
</organism>
<proteinExistence type="predicted"/>
<name>A0A482VZT3_ASBVE</name>
<evidence type="ECO:0000313" key="1">
    <source>
        <dbReference type="EMBL" id="RZC38276.1"/>
    </source>
</evidence>
<dbReference type="EMBL" id="QDEB01044740">
    <property type="protein sequence ID" value="RZC38276.1"/>
    <property type="molecule type" value="Genomic_DNA"/>
</dbReference>
<protein>
    <submittedName>
        <fullName evidence="1">Uncharacterized protein</fullName>
    </submittedName>
</protein>
<accession>A0A482VZT3</accession>
<sequence>MRLPLFLPTMWYLLVLYLQLSIPDSARG</sequence>
<comment type="caution">
    <text evidence="1">The sequence shown here is derived from an EMBL/GenBank/DDBJ whole genome shotgun (WGS) entry which is preliminary data.</text>
</comment>